<gene>
    <name evidence="1" type="ORF">CE91St3_03380</name>
</gene>
<evidence type="ECO:0000313" key="2">
    <source>
        <dbReference type="Proteomes" id="UP001055114"/>
    </source>
</evidence>
<reference evidence="1" key="1">
    <citation type="submission" date="2022-01" db="EMBL/GenBank/DDBJ databases">
        <title>Novel bile acid biosynthetic pathways are enriched in the microbiome of centenarians.</title>
        <authorList>
            <person name="Sato Y."/>
            <person name="Atarashi K."/>
            <person name="Plichta R.D."/>
            <person name="Arai Y."/>
            <person name="Sasajima S."/>
            <person name="Kearney M.S."/>
            <person name="Suda W."/>
            <person name="Takeshita K."/>
            <person name="Sasaki T."/>
            <person name="Okamoto S."/>
            <person name="Skelly N.A."/>
            <person name="Okamura Y."/>
            <person name="Vlamakis H."/>
            <person name="Li Y."/>
            <person name="Tanoue T."/>
            <person name="Takei H."/>
            <person name="Nittono H."/>
            <person name="Narushima S."/>
            <person name="Irie J."/>
            <person name="Itoh H."/>
            <person name="Moriya K."/>
            <person name="Sugiura Y."/>
            <person name="Suematsu M."/>
            <person name="Moritoki N."/>
            <person name="Shibata S."/>
            <person name="Littman R.D."/>
            <person name="Fischbach A.M."/>
            <person name="Uwamino Y."/>
            <person name="Inoue T."/>
            <person name="Honda A."/>
            <person name="Hattori M."/>
            <person name="Murai T."/>
            <person name="Xavier J.R."/>
            <person name="Hirose N."/>
            <person name="Honda K."/>
        </authorList>
    </citation>
    <scope>NUCLEOTIDE SEQUENCE</scope>
    <source>
        <strain evidence="1">CE91-St3</strain>
    </source>
</reference>
<name>A0AA37ND47_9BACT</name>
<dbReference type="EMBL" id="BQNZ01000001">
    <property type="protein sequence ID" value="GKH70475.1"/>
    <property type="molecule type" value="Genomic_DNA"/>
</dbReference>
<dbReference type="AlphaFoldDB" id="A0AA37ND47"/>
<accession>A0AA37ND47</accession>
<dbReference type="Proteomes" id="UP001055114">
    <property type="component" value="Unassembled WGS sequence"/>
</dbReference>
<organism evidence="1 2">
    <name type="scientific">Parabacteroides merdae</name>
    <dbReference type="NCBI Taxonomy" id="46503"/>
    <lineage>
        <taxon>Bacteria</taxon>
        <taxon>Pseudomonadati</taxon>
        <taxon>Bacteroidota</taxon>
        <taxon>Bacteroidia</taxon>
        <taxon>Bacteroidales</taxon>
        <taxon>Tannerellaceae</taxon>
        <taxon>Parabacteroides</taxon>
    </lineage>
</organism>
<sequence>MRVHVRRDFVYHFQEIFDRHVRMGGRDMAVATAMEAGGVTTERALPKERTQFMYLGSVLPDASE</sequence>
<comment type="caution">
    <text evidence="1">The sequence shown here is derived from an EMBL/GenBank/DDBJ whole genome shotgun (WGS) entry which is preliminary data.</text>
</comment>
<evidence type="ECO:0000313" key="1">
    <source>
        <dbReference type="EMBL" id="GKH70475.1"/>
    </source>
</evidence>
<protein>
    <submittedName>
        <fullName evidence="1">Uncharacterized protein</fullName>
    </submittedName>
</protein>
<proteinExistence type="predicted"/>